<name>A0A8X6TJG7_NEPPI</name>
<protein>
    <submittedName>
        <fullName evidence="1">Uncharacterized protein</fullName>
    </submittedName>
</protein>
<keyword evidence="2" id="KW-1185">Reference proteome</keyword>
<sequence length="141" mass="16376">MYVDDGLFMKNGKKNISEGDITKLQQFISEEVEDALTTLKIKDEPNLVSCHLLQHLMLIRRLYTNKKYHPFSLSVFLTYQETPSLNDVLHQGPDLLPDILAVCDSSQAFLQLTLSEEDHDVTIFLWFKTEKDTDEKKNHFD</sequence>
<proteinExistence type="predicted"/>
<organism evidence="1 2">
    <name type="scientific">Nephila pilipes</name>
    <name type="common">Giant wood spider</name>
    <name type="synonym">Nephila maculata</name>
    <dbReference type="NCBI Taxonomy" id="299642"/>
    <lineage>
        <taxon>Eukaryota</taxon>
        <taxon>Metazoa</taxon>
        <taxon>Ecdysozoa</taxon>
        <taxon>Arthropoda</taxon>
        <taxon>Chelicerata</taxon>
        <taxon>Arachnida</taxon>
        <taxon>Araneae</taxon>
        <taxon>Araneomorphae</taxon>
        <taxon>Entelegynae</taxon>
        <taxon>Araneoidea</taxon>
        <taxon>Nephilidae</taxon>
        <taxon>Nephila</taxon>
    </lineage>
</organism>
<dbReference type="EMBL" id="BMAW01009892">
    <property type="protein sequence ID" value="GFT16216.1"/>
    <property type="molecule type" value="Genomic_DNA"/>
</dbReference>
<dbReference type="Proteomes" id="UP000887013">
    <property type="component" value="Unassembled WGS sequence"/>
</dbReference>
<gene>
    <name evidence="1" type="ORF">NPIL_363481</name>
</gene>
<evidence type="ECO:0000313" key="2">
    <source>
        <dbReference type="Proteomes" id="UP000887013"/>
    </source>
</evidence>
<dbReference type="AlphaFoldDB" id="A0A8X6TJG7"/>
<reference evidence="1" key="1">
    <citation type="submission" date="2020-08" db="EMBL/GenBank/DDBJ databases">
        <title>Multicomponent nature underlies the extraordinary mechanical properties of spider dragline silk.</title>
        <authorList>
            <person name="Kono N."/>
            <person name="Nakamura H."/>
            <person name="Mori M."/>
            <person name="Yoshida Y."/>
            <person name="Ohtoshi R."/>
            <person name="Malay A.D."/>
            <person name="Moran D.A.P."/>
            <person name="Tomita M."/>
            <person name="Numata K."/>
            <person name="Arakawa K."/>
        </authorList>
    </citation>
    <scope>NUCLEOTIDE SEQUENCE</scope>
</reference>
<comment type="caution">
    <text evidence="1">The sequence shown here is derived from an EMBL/GenBank/DDBJ whole genome shotgun (WGS) entry which is preliminary data.</text>
</comment>
<accession>A0A8X6TJG7</accession>
<evidence type="ECO:0000313" key="1">
    <source>
        <dbReference type="EMBL" id="GFT16216.1"/>
    </source>
</evidence>